<evidence type="ECO:0000256" key="2">
    <source>
        <dbReference type="ARBA" id="ARBA00007260"/>
    </source>
</evidence>
<gene>
    <name evidence="15" type="ORF">MPSI1_003993</name>
</gene>
<evidence type="ECO:0000256" key="9">
    <source>
        <dbReference type="ARBA" id="ARBA00022989"/>
    </source>
</evidence>
<evidence type="ECO:0000313" key="16">
    <source>
        <dbReference type="Proteomes" id="UP001214628"/>
    </source>
</evidence>
<proteinExistence type="inferred from homology"/>
<reference evidence="15" key="1">
    <citation type="submission" date="2023-02" db="EMBL/GenBank/DDBJ databases">
        <title>Mating type loci evolution in Malassezia.</title>
        <authorList>
            <person name="Coelho M.A."/>
        </authorList>
    </citation>
    <scope>NUCLEOTIDE SEQUENCE</scope>
    <source>
        <strain evidence="15">CBS 14136</strain>
    </source>
</reference>
<keyword evidence="10" id="KW-0496">Mitochondrion</keyword>
<feature type="transmembrane region" description="Helical" evidence="14">
    <location>
        <begin position="35"/>
        <end position="54"/>
    </location>
</feature>
<evidence type="ECO:0000256" key="12">
    <source>
        <dbReference type="ARBA" id="ARBA00030212"/>
    </source>
</evidence>
<keyword evidence="4" id="KW-0813">Transport</keyword>
<evidence type="ECO:0000256" key="1">
    <source>
        <dbReference type="ARBA" id="ARBA00004434"/>
    </source>
</evidence>
<comment type="similarity">
    <text evidence="2">Belongs to the complex I NDUFB4 subunit family.</text>
</comment>
<organism evidence="15 16">
    <name type="scientific">Malassezia psittaci</name>
    <dbReference type="NCBI Taxonomy" id="1821823"/>
    <lineage>
        <taxon>Eukaryota</taxon>
        <taxon>Fungi</taxon>
        <taxon>Dikarya</taxon>
        <taxon>Basidiomycota</taxon>
        <taxon>Ustilaginomycotina</taxon>
        <taxon>Malasseziomycetes</taxon>
        <taxon>Malasseziales</taxon>
        <taxon>Malasseziaceae</taxon>
        <taxon>Malassezia</taxon>
    </lineage>
</organism>
<evidence type="ECO:0000256" key="11">
    <source>
        <dbReference type="ARBA" id="ARBA00023136"/>
    </source>
</evidence>
<evidence type="ECO:0000256" key="8">
    <source>
        <dbReference type="ARBA" id="ARBA00022982"/>
    </source>
</evidence>
<accession>A0AAF0FFZ6</accession>
<evidence type="ECO:0000256" key="4">
    <source>
        <dbReference type="ARBA" id="ARBA00022448"/>
    </source>
</evidence>
<evidence type="ECO:0000256" key="13">
    <source>
        <dbReference type="ARBA" id="ARBA00030987"/>
    </source>
</evidence>
<keyword evidence="11 14" id="KW-0472">Membrane</keyword>
<dbReference type="InterPro" id="IPR009866">
    <property type="entry name" value="NADH_UbQ_OxRdtase_NDUFB4_su"/>
</dbReference>
<evidence type="ECO:0000256" key="3">
    <source>
        <dbReference type="ARBA" id="ARBA00018681"/>
    </source>
</evidence>
<evidence type="ECO:0000256" key="6">
    <source>
        <dbReference type="ARBA" id="ARBA00022692"/>
    </source>
</evidence>
<keyword evidence="8" id="KW-0249">Electron transport</keyword>
<evidence type="ECO:0000256" key="14">
    <source>
        <dbReference type="SAM" id="Phobius"/>
    </source>
</evidence>
<protein>
    <recommendedName>
        <fullName evidence="3">NADH dehydrogenase [ubiquinone] 1 beta subcomplex subunit 4</fullName>
    </recommendedName>
    <alternativeName>
        <fullName evidence="12">Complex I-B15</fullName>
    </alternativeName>
    <alternativeName>
        <fullName evidence="13">NADH-ubiquinone oxidoreductase B15 subunit</fullName>
    </alternativeName>
</protein>
<dbReference type="PANTHER" id="PTHR39476">
    <property type="entry name" value="NADH:UBIQUINONE OXIDOREDUCTASE 6.6KD SUBUNIT"/>
    <property type="match status" value="1"/>
</dbReference>
<keyword evidence="16" id="KW-1185">Reference proteome</keyword>
<evidence type="ECO:0000256" key="5">
    <source>
        <dbReference type="ARBA" id="ARBA00022660"/>
    </source>
</evidence>
<keyword evidence="5" id="KW-0679">Respiratory chain</keyword>
<dbReference type="PANTHER" id="PTHR39476:SF1">
    <property type="entry name" value="NADH DEHYDROGENASE [UBIQUINONE] 1 BETA SUBCOMPLEX SUBUNIT 4"/>
    <property type="match status" value="1"/>
</dbReference>
<dbReference type="Proteomes" id="UP001214628">
    <property type="component" value="Chromosome 8"/>
</dbReference>
<evidence type="ECO:0000313" key="15">
    <source>
        <dbReference type="EMBL" id="WFD45311.1"/>
    </source>
</evidence>
<dbReference type="GO" id="GO:0005743">
    <property type="term" value="C:mitochondrial inner membrane"/>
    <property type="evidence" value="ECO:0007669"/>
    <property type="project" value="UniProtKB-SubCell"/>
</dbReference>
<evidence type="ECO:0000256" key="7">
    <source>
        <dbReference type="ARBA" id="ARBA00022792"/>
    </source>
</evidence>
<dbReference type="Pfam" id="PF07225">
    <property type="entry name" value="NDUF_B4"/>
    <property type="match status" value="1"/>
</dbReference>
<dbReference type="EMBL" id="CP118382">
    <property type="protein sequence ID" value="WFD45311.1"/>
    <property type="molecule type" value="Genomic_DNA"/>
</dbReference>
<keyword evidence="7" id="KW-0999">Mitochondrion inner membrane</keyword>
<keyword evidence="6 14" id="KW-0812">Transmembrane</keyword>
<evidence type="ECO:0000256" key="10">
    <source>
        <dbReference type="ARBA" id="ARBA00023128"/>
    </source>
</evidence>
<comment type="subcellular location">
    <subcellularLocation>
        <location evidence="1">Mitochondrion inner membrane</location>
        <topology evidence="1">Single-pass membrane protein</topology>
    </subcellularLocation>
</comment>
<dbReference type="AlphaFoldDB" id="A0AAF0FFZ6"/>
<name>A0AAF0FFZ6_9BASI</name>
<sequence length="83" mass="9666">MAGGHYRSIKTDPAIEKWQNMHNTMYQRFRWTPKNTPSLIIFGLVVPGAAMYYFSQTTNKWDWTGKTKEETLAKQIPEAKAEQ</sequence>
<keyword evidence="9 14" id="KW-1133">Transmembrane helix</keyword>